<dbReference type="Proteomes" id="UP000737402">
    <property type="component" value="Unassembled WGS sequence"/>
</dbReference>
<accession>A0ABS2NW70</accession>
<comment type="caution">
    <text evidence="1">The sequence shown here is derived from an EMBL/GenBank/DDBJ whole genome shotgun (WGS) entry which is preliminary data.</text>
</comment>
<sequence length="198" mass="23129">MYNAMFLGGIMASFLKGITTSFIFEINDNEKLVKLLFEKDLVLYKHTVDAISQQIPINNQESIDKNDPHYFIIPKSETHFVRWNTIKLRNGKEKFPFDNLNSRAIQLQLSRQSHNTIDTGRIAITTEWEDDLRNIQQATFEKEVYKQLQSFIRKLSVGKIGGVFVGEEAYRLWETDQVELCQLIQGTSTYKKIDFNKR</sequence>
<dbReference type="EMBL" id="JAFBED010000001">
    <property type="protein sequence ID" value="MBM7618773.1"/>
    <property type="molecule type" value="Genomic_DNA"/>
</dbReference>
<organism evidence="1 2">
    <name type="scientific">Sutcliffiella tianshenii</name>
    <dbReference type="NCBI Taxonomy" id="1463404"/>
    <lineage>
        <taxon>Bacteria</taxon>
        <taxon>Bacillati</taxon>
        <taxon>Bacillota</taxon>
        <taxon>Bacilli</taxon>
        <taxon>Bacillales</taxon>
        <taxon>Bacillaceae</taxon>
        <taxon>Sutcliffiella</taxon>
    </lineage>
</organism>
<protein>
    <submittedName>
        <fullName evidence="1">Uncharacterized protein</fullName>
    </submittedName>
</protein>
<gene>
    <name evidence="1" type="ORF">JOC95_000615</name>
</gene>
<reference evidence="1 2" key="1">
    <citation type="submission" date="2021-01" db="EMBL/GenBank/DDBJ databases">
        <title>Genomic Encyclopedia of Type Strains, Phase IV (KMG-IV): sequencing the most valuable type-strain genomes for metagenomic binning, comparative biology and taxonomic classification.</title>
        <authorList>
            <person name="Goeker M."/>
        </authorList>
    </citation>
    <scope>NUCLEOTIDE SEQUENCE [LARGE SCALE GENOMIC DNA]</scope>
    <source>
        <strain evidence="1 2">DSM 25879</strain>
    </source>
</reference>
<proteinExistence type="predicted"/>
<evidence type="ECO:0000313" key="2">
    <source>
        <dbReference type="Proteomes" id="UP000737402"/>
    </source>
</evidence>
<evidence type="ECO:0000313" key="1">
    <source>
        <dbReference type="EMBL" id="MBM7618773.1"/>
    </source>
</evidence>
<keyword evidence="2" id="KW-1185">Reference proteome</keyword>
<name>A0ABS2NW70_9BACI</name>